<reference evidence="3" key="1">
    <citation type="submission" date="2020-07" db="EMBL/GenBank/DDBJ databases">
        <authorList>
            <person name="Partida-Martinez L."/>
            <person name="Huntemann M."/>
            <person name="Clum A."/>
            <person name="Wang J."/>
            <person name="Palaniappan K."/>
            <person name="Ritter S."/>
            <person name="Chen I.-M."/>
            <person name="Stamatis D."/>
            <person name="Reddy T."/>
            <person name="O'Malley R."/>
            <person name="Daum C."/>
            <person name="Shapiro N."/>
            <person name="Ivanova N."/>
            <person name="Kyrpides N."/>
            <person name="Woyke T."/>
        </authorList>
    </citation>
    <scope>NUCLEOTIDE SEQUENCE [LARGE SCALE GENOMIC DNA]</scope>
    <source>
        <strain evidence="3">AT2.8</strain>
    </source>
</reference>
<accession>A0A852TJR1</accession>
<feature type="transmembrane region" description="Helical" evidence="1">
    <location>
        <begin position="20"/>
        <end position="46"/>
    </location>
</feature>
<keyword evidence="1" id="KW-0472">Membrane</keyword>
<feature type="transmembrane region" description="Helical" evidence="1">
    <location>
        <begin position="74"/>
        <end position="94"/>
    </location>
</feature>
<dbReference type="Proteomes" id="UP000548423">
    <property type="component" value="Unassembled WGS sequence"/>
</dbReference>
<organism evidence="2 3">
    <name type="scientific">Neobacillus niacini</name>
    <dbReference type="NCBI Taxonomy" id="86668"/>
    <lineage>
        <taxon>Bacteria</taxon>
        <taxon>Bacillati</taxon>
        <taxon>Bacillota</taxon>
        <taxon>Bacilli</taxon>
        <taxon>Bacillales</taxon>
        <taxon>Bacillaceae</taxon>
        <taxon>Neobacillus</taxon>
    </lineage>
</organism>
<proteinExistence type="predicted"/>
<reference evidence="3" key="2">
    <citation type="submission" date="2020-08" db="EMBL/GenBank/DDBJ databases">
        <title>The Agave Microbiome: Exploring the role of microbial communities in plant adaptations to desert environments.</title>
        <authorList>
            <person name="Partida-Martinez L.P."/>
        </authorList>
    </citation>
    <scope>NUCLEOTIDE SEQUENCE [LARGE SCALE GENOMIC DNA]</scope>
    <source>
        <strain evidence="3">AT2.8</strain>
    </source>
</reference>
<name>A0A852TJR1_9BACI</name>
<protein>
    <submittedName>
        <fullName evidence="2">Membrane protein YesL</fullName>
    </submittedName>
</protein>
<sequence>MLSYDGAIMRALSSMGNYCLLNLLWIIFSLPVITVFPATVAMFGILKEWKNGSEPPMLSTFFSIFKKNILKSSFIGVIQIVCSIIFIVDFQIIWNMEGNLKLILFPVLMLLGFIFISTSLYLYPIMAKYDMPLKLLVKKAFFLSAARPFSPLMMIVIFVIMIFICTIARFLPFVCAFSICGVINYRLVSSTIEKANKIALKAK</sequence>
<feature type="transmembrane region" description="Helical" evidence="1">
    <location>
        <begin position="100"/>
        <end position="123"/>
    </location>
</feature>
<evidence type="ECO:0000313" key="2">
    <source>
        <dbReference type="EMBL" id="NYE09013.1"/>
    </source>
</evidence>
<keyword evidence="1" id="KW-0812">Transmembrane</keyword>
<gene>
    <name evidence="2" type="ORF">F4694_005870</name>
</gene>
<evidence type="ECO:0000313" key="3">
    <source>
        <dbReference type="Proteomes" id="UP000548423"/>
    </source>
</evidence>
<keyword evidence="1" id="KW-1133">Transmembrane helix</keyword>
<comment type="caution">
    <text evidence="2">The sequence shown here is derived from an EMBL/GenBank/DDBJ whole genome shotgun (WGS) entry which is preliminary data.</text>
</comment>
<evidence type="ECO:0000256" key="1">
    <source>
        <dbReference type="SAM" id="Phobius"/>
    </source>
</evidence>
<dbReference type="AlphaFoldDB" id="A0A852TJR1"/>
<dbReference type="Pfam" id="PF04854">
    <property type="entry name" value="DUF624"/>
    <property type="match status" value="1"/>
</dbReference>
<dbReference type="EMBL" id="JACCBX010000017">
    <property type="protein sequence ID" value="NYE09013.1"/>
    <property type="molecule type" value="Genomic_DNA"/>
</dbReference>
<feature type="transmembrane region" description="Helical" evidence="1">
    <location>
        <begin position="144"/>
        <end position="164"/>
    </location>
</feature>
<dbReference type="InterPro" id="IPR006938">
    <property type="entry name" value="DUF624"/>
</dbReference>